<protein>
    <submittedName>
        <fullName evidence="3">CHAP domain-containing protein</fullName>
    </submittedName>
</protein>
<reference evidence="3 4" key="1">
    <citation type="submission" date="2019-09" db="EMBL/GenBank/DDBJ databases">
        <title>Genome sequence of Rhodovastum atsumiense, a diverse member of the Acetobacteraceae family of non-sulfur purple photosynthetic bacteria.</title>
        <authorList>
            <person name="Meyer T."/>
            <person name="Kyndt J."/>
        </authorList>
    </citation>
    <scope>NUCLEOTIDE SEQUENCE [LARGE SCALE GENOMIC DNA]</scope>
    <source>
        <strain evidence="3 4">DSM 21279</strain>
    </source>
</reference>
<evidence type="ECO:0000313" key="4">
    <source>
        <dbReference type="Proteomes" id="UP000325255"/>
    </source>
</evidence>
<organism evidence="3 4">
    <name type="scientific">Rhodovastum atsumiense</name>
    <dbReference type="NCBI Taxonomy" id="504468"/>
    <lineage>
        <taxon>Bacteria</taxon>
        <taxon>Pseudomonadati</taxon>
        <taxon>Pseudomonadota</taxon>
        <taxon>Alphaproteobacteria</taxon>
        <taxon>Acetobacterales</taxon>
        <taxon>Acetobacteraceae</taxon>
        <taxon>Rhodovastum</taxon>
    </lineage>
</organism>
<dbReference type="Proteomes" id="UP000325255">
    <property type="component" value="Unassembled WGS sequence"/>
</dbReference>
<dbReference type="Pfam" id="PF05257">
    <property type="entry name" value="CHAP"/>
    <property type="match status" value="1"/>
</dbReference>
<comment type="caution">
    <text evidence="3">The sequence shown here is derived from an EMBL/GenBank/DDBJ whole genome shotgun (WGS) entry which is preliminary data.</text>
</comment>
<dbReference type="PROSITE" id="PS51257">
    <property type="entry name" value="PROKAR_LIPOPROTEIN"/>
    <property type="match status" value="1"/>
</dbReference>
<keyword evidence="4" id="KW-1185">Reference proteome</keyword>
<keyword evidence="1" id="KW-0732">Signal</keyword>
<feature type="chain" id="PRO_5024371363" evidence="1">
    <location>
        <begin position="27"/>
        <end position="201"/>
    </location>
</feature>
<feature type="signal peptide" evidence="1">
    <location>
        <begin position="1"/>
        <end position="26"/>
    </location>
</feature>
<dbReference type="PROSITE" id="PS50911">
    <property type="entry name" value="CHAP"/>
    <property type="match status" value="1"/>
</dbReference>
<dbReference type="InterPro" id="IPR038765">
    <property type="entry name" value="Papain-like_cys_pep_sf"/>
</dbReference>
<name>A0A5M6J0R1_9PROT</name>
<dbReference type="SUPFAM" id="SSF54001">
    <property type="entry name" value="Cysteine proteinases"/>
    <property type="match status" value="1"/>
</dbReference>
<dbReference type="Gene3D" id="3.90.1720.10">
    <property type="entry name" value="endopeptidase domain like (from Nostoc punctiforme)"/>
    <property type="match status" value="1"/>
</dbReference>
<gene>
    <name evidence="3" type="ORF">F1189_05750</name>
</gene>
<dbReference type="EMBL" id="VWPK01000007">
    <property type="protein sequence ID" value="KAA5613198.1"/>
    <property type="molecule type" value="Genomic_DNA"/>
</dbReference>
<proteinExistence type="predicted"/>
<dbReference type="InterPro" id="IPR007921">
    <property type="entry name" value="CHAP_dom"/>
</dbReference>
<evidence type="ECO:0000256" key="1">
    <source>
        <dbReference type="SAM" id="SignalP"/>
    </source>
</evidence>
<evidence type="ECO:0000259" key="2">
    <source>
        <dbReference type="PROSITE" id="PS50911"/>
    </source>
</evidence>
<sequence>MSRRSLAWRTFSLVPLLLAGLLSACASSRSVTGPNVAATSRHPGITCAPFARALSGIEIYGDAADWWDAAAGRYERSSQPEIGAVLILRRSSRLNAGHAAVVSRVLGPRQVHVIQANWVPDELAEDQLAIDVSPRNDWSAVRMWWPPTNTLGIRVYPAYGFILPPGPTTHDALRRNARPAARLALQARYLRTPSRARSYGG</sequence>
<feature type="domain" description="Peptidase C51" evidence="2">
    <location>
        <begin position="22"/>
        <end position="142"/>
    </location>
</feature>
<evidence type="ECO:0000313" key="3">
    <source>
        <dbReference type="EMBL" id="KAA5613198.1"/>
    </source>
</evidence>
<dbReference type="AlphaFoldDB" id="A0A5M6J0R1"/>
<dbReference type="RefSeq" id="WP_150039681.1">
    <property type="nucleotide sequence ID" value="NZ_OW485601.1"/>
</dbReference>
<accession>A0A5M6J0R1</accession>
<dbReference type="OrthoDB" id="7279151at2"/>